<proteinExistence type="predicted"/>
<keyword evidence="8" id="KW-1015">Disulfide bond</keyword>
<dbReference type="GO" id="GO:0005886">
    <property type="term" value="C:plasma membrane"/>
    <property type="evidence" value="ECO:0000318"/>
    <property type="project" value="GO_Central"/>
</dbReference>
<dbReference type="PANTHER" id="PTHR32444">
    <property type="entry name" value="BULB-TYPE LECTIN DOMAIN-CONTAINING PROTEIN"/>
    <property type="match status" value="1"/>
</dbReference>
<dbReference type="Gene3D" id="1.10.510.10">
    <property type="entry name" value="Transferase(Phosphotransferase) domain 1"/>
    <property type="match status" value="1"/>
</dbReference>
<evidence type="ECO:0000256" key="5">
    <source>
        <dbReference type="ARBA" id="ARBA00022741"/>
    </source>
</evidence>
<feature type="domain" description="Protein kinase" evidence="14">
    <location>
        <begin position="292"/>
        <end position="468"/>
    </location>
</feature>
<feature type="region of interest" description="Disordered" evidence="13">
    <location>
        <begin position="15"/>
        <end position="34"/>
    </location>
</feature>
<evidence type="ECO:0000256" key="6">
    <source>
        <dbReference type="ARBA" id="ARBA00022777"/>
    </source>
</evidence>
<dbReference type="InterPro" id="IPR000858">
    <property type="entry name" value="S_locus_glycoprot_dom"/>
</dbReference>
<dbReference type="EMBL" id="CM001884">
    <property type="protein sequence ID" value="EOY28486.1"/>
    <property type="molecule type" value="Genomic_DNA"/>
</dbReference>
<evidence type="ECO:0000259" key="14">
    <source>
        <dbReference type="PROSITE" id="PS50011"/>
    </source>
</evidence>
<dbReference type="Gramene" id="EOY28486">
    <property type="protein sequence ID" value="EOY28486"/>
    <property type="gene ID" value="TCM_030030"/>
</dbReference>
<dbReference type="InterPro" id="IPR000719">
    <property type="entry name" value="Prot_kinase_dom"/>
</dbReference>
<evidence type="ECO:0000256" key="3">
    <source>
        <dbReference type="ARBA" id="ARBA00022679"/>
    </source>
</evidence>
<dbReference type="InParanoid" id="A0A061GFZ4"/>
<keyword evidence="5" id="KW-0547">Nucleotide-binding</keyword>
<evidence type="ECO:0000259" key="16">
    <source>
        <dbReference type="PROSITE" id="PS50948"/>
    </source>
</evidence>
<keyword evidence="18" id="KW-1185">Reference proteome</keyword>
<comment type="catalytic activity">
    <reaction evidence="10">
        <text>L-threonyl-[protein] + ATP = O-phospho-L-threonyl-[protein] + ADP + H(+)</text>
        <dbReference type="Rhea" id="RHEA:46608"/>
        <dbReference type="Rhea" id="RHEA-COMP:11060"/>
        <dbReference type="Rhea" id="RHEA-COMP:11605"/>
        <dbReference type="ChEBI" id="CHEBI:15378"/>
        <dbReference type="ChEBI" id="CHEBI:30013"/>
        <dbReference type="ChEBI" id="CHEBI:30616"/>
        <dbReference type="ChEBI" id="CHEBI:61977"/>
        <dbReference type="ChEBI" id="CHEBI:456216"/>
        <dbReference type="EC" id="2.7.11.1"/>
    </reaction>
</comment>
<evidence type="ECO:0000256" key="11">
    <source>
        <dbReference type="ARBA" id="ARBA00048679"/>
    </source>
</evidence>
<protein>
    <recommendedName>
        <fullName evidence="1">non-specific serine/threonine protein kinase</fullName>
        <ecNumber evidence="1">2.7.11.1</ecNumber>
    </recommendedName>
</protein>
<keyword evidence="9" id="KW-0325">Glycoprotein</keyword>
<dbReference type="SUPFAM" id="SSF56112">
    <property type="entry name" value="Protein kinase-like (PK-like)"/>
    <property type="match status" value="1"/>
</dbReference>
<dbReference type="Pfam" id="PF00069">
    <property type="entry name" value="Pkinase"/>
    <property type="match status" value="1"/>
</dbReference>
<dbReference type="GO" id="GO:0004674">
    <property type="term" value="F:protein serine/threonine kinase activity"/>
    <property type="evidence" value="ECO:0000318"/>
    <property type="project" value="GO_Central"/>
</dbReference>
<evidence type="ECO:0000256" key="10">
    <source>
        <dbReference type="ARBA" id="ARBA00047899"/>
    </source>
</evidence>
<dbReference type="Gene3D" id="3.30.200.20">
    <property type="entry name" value="Phosphorylase Kinase, domain 1"/>
    <property type="match status" value="1"/>
</dbReference>
<keyword evidence="12" id="KW-0245">EGF-like domain</keyword>
<dbReference type="GO" id="GO:0007165">
    <property type="term" value="P:signal transduction"/>
    <property type="evidence" value="ECO:0000318"/>
    <property type="project" value="GO_Central"/>
</dbReference>
<keyword evidence="3" id="KW-0808">Transferase</keyword>
<name>A0A061GFZ4_THECC</name>
<dbReference type="PANTHER" id="PTHR32444:SF89">
    <property type="entry name" value="S GLYCOPROTEIN"/>
    <property type="match status" value="1"/>
</dbReference>
<evidence type="ECO:0000256" key="1">
    <source>
        <dbReference type="ARBA" id="ARBA00012513"/>
    </source>
</evidence>
<sequence length="468" mass="52256">MIGMNVKTGEKRFLISSKSKDDPSPGSFVGGTGAQSGPIIEGFIWNGTRPYWRSGQWNGIKFLGMPHMSAVYTNGISIVSVSPEGNQYVTLNVFNTSLIKVVFLSPEGYLQIIIWDEGEKEWRVQLQEPESQCDIYGACGPNGICNTDESPICRCLEGFEPSSSEEWSRGNWTNGCVRRVELNCDKNISLLASSRDKTDGFLKLSGLKLPAHFQYLKTDVYNEACEFWCLNNCSCVAFASVTGIGCMFWTGDLMDVRAFSSIGEDLFVRVAHAELDSLIFDFNHVVVATDNFSLTNKLGEGGFGPVYKGKLQNGKEIAVKRLSSRSGQGMEEFKNEIVFISKLQHRNLVRLLGCCVEGEEKLLIYEYMPNKSLDTFLFDPTRKTQLVWAKRFSIIQDMNPKISDFGLARTFQKTQELANTRRVVGTLGYMSPEYVIGGRFSEKSDVFSFGVLLLEIVSGKKNSGFQND</sequence>
<dbReference type="InterPro" id="IPR000742">
    <property type="entry name" value="EGF"/>
</dbReference>
<dbReference type="FunFam" id="3.30.200.20:FF:000195">
    <property type="entry name" value="G-type lectin S-receptor-like serine/threonine-protein kinase"/>
    <property type="match status" value="1"/>
</dbReference>
<evidence type="ECO:0000313" key="17">
    <source>
        <dbReference type="EMBL" id="EOY28486.1"/>
    </source>
</evidence>
<evidence type="ECO:0000256" key="9">
    <source>
        <dbReference type="ARBA" id="ARBA00023180"/>
    </source>
</evidence>
<evidence type="ECO:0000256" key="2">
    <source>
        <dbReference type="ARBA" id="ARBA00022527"/>
    </source>
</evidence>
<dbReference type="Pfam" id="PF07714">
    <property type="entry name" value="PK_Tyr_Ser-Thr"/>
    <property type="match status" value="1"/>
</dbReference>
<dbReference type="PROSITE" id="PS50011">
    <property type="entry name" value="PROTEIN_KINASE_DOM"/>
    <property type="match status" value="1"/>
</dbReference>
<evidence type="ECO:0000256" key="4">
    <source>
        <dbReference type="ARBA" id="ARBA00022729"/>
    </source>
</evidence>
<evidence type="ECO:0000259" key="15">
    <source>
        <dbReference type="PROSITE" id="PS50026"/>
    </source>
</evidence>
<evidence type="ECO:0000256" key="12">
    <source>
        <dbReference type="PROSITE-ProRule" id="PRU00076"/>
    </source>
</evidence>
<dbReference type="PROSITE" id="PS50026">
    <property type="entry name" value="EGF_3"/>
    <property type="match status" value="1"/>
</dbReference>
<dbReference type="AlphaFoldDB" id="A0A061GFZ4"/>
<dbReference type="Pfam" id="PF00954">
    <property type="entry name" value="S_locus_glycop"/>
    <property type="match status" value="1"/>
</dbReference>
<dbReference type="PROSITE" id="PS50948">
    <property type="entry name" value="PAN"/>
    <property type="match status" value="1"/>
</dbReference>
<dbReference type="eggNOG" id="ENOG502QSUU">
    <property type="taxonomic scope" value="Eukaryota"/>
</dbReference>
<evidence type="ECO:0000313" key="18">
    <source>
        <dbReference type="Proteomes" id="UP000026915"/>
    </source>
</evidence>
<evidence type="ECO:0000256" key="13">
    <source>
        <dbReference type="SAM" id="MobiDB-lite"/>
    </source>
</evidence>
<dbReference type="InterPro" id="IPR011009">
    <property type="entry name" value="Kinase-like_dom_sf"/>
</dbReference>
<dbReference type="SMART" id="SM00473">
    <property type="entry name" value="PAN_AP"/>
    <property type="match status" value="1"/>
</dbReference>
<dbReference type="InterPro" id="IPR003609">
    <property type="entry name" value="Pan_app"/>
</dbReference>
<feature type="domain" description="Apple" evidence="16">
    <location>
        <begin position="184"/>
        <end position="271"/>
    </location>
</feature>
<keyword evidence="7" id="KW-0067">ATP-binding</keyword>
<feature type="domain" description="EGF-like" evidence="15">
    <location>
        <begin position="129"/>
        <end position="165"/>
    </location>
</feature>
<dbReference type="EC" id="2.7.11.1" evidence="1"/>
<reference evidence="17 18" key="1">
    <citation type="journal article" date="2013" name="Genome Biol.">
        <title>The genome sequence of the most widely cultivated cacao type and its use to identify candidate genes regulating pod color.</title>
        <authorList>
            <person name="Motamayor J.C."/>
            <person name="Mockaitis K."/>
            <person name="Schmutz J."/>
            <person name="Haiminen N."/>
            <person name="Iii D.L."/>
            <person name="Cornejo O."/>
            <person name="Findley S.D."/>
            <person name="Zheng P."/>
            <person name="Utro F."/>
            <person name="Royaert S."/>
            <person name="Saski C."/>
            <person name="Jenkins J."/>
            <person name="Podicheti R."/>
            <person name="Zhao M."/>
            <person name="Scheffler B.E."/>
            <person name="Stack J.C."/>
            <person name="Feltus F.A."/>
            <person name="Mustiga G.M."/>
            <person name="Amores F."/>
            <person name="Phillips W."/>
            <person name="Marelli J.P."/>
            <person name="May G.D."/>
            <person name="Shapiro H."/>
            <person name="Ma J."/>
            <person name="Bustamante C.D."/>
            <person name="Schnell R.J."/>
            <person name="Main D."/>
            <person name="Gilbert D."/>
            <person name="Parida L."/>
            <person name="Kuhn D.N."/>
        </authorList>
    </citation>
    <scope>NUCLEOTIDE SEQUENCE [LARGE SCALE GENOMIC DNA]</scope>
    <source>
        <strain evidence="18">cv. Matina 1-6</strain>
    </source>
</reference>
<dbReference type="GO" id="GO:0005524">
    <property type="term" value="F:ATP binding"/>
    <property type="evidence" value="ECO:0007669"/>
    <property type="project" value="UniProtKB-KW"/>
</dbReference>
<dbReference type="HOGENOM" id="CLU_000288_116_4_1"/>
<keyword evidence="6" id="KW-0418">Kinase</keyword>
<evidence type="ECO:0000256" key="7">
    <source>
        <dbReference type="ARBA" id="ARBA00022840"/>
    </source>
</evidence>
<dbReference type="InterPro" id="IPR001245">
    <property type="entry name" value="Ser-Thr/Tyr_kinase_cat_dom"/>
</dbReference>
<comment type="catalytic activity">
    <reaction evidence="11">
        <text>L-seryl-[protein] + ATP = O-phospho-L-seryl-[protein] + ADP + H(+)</text>
        <dbReference type="Rhea" id="RHEA:17989"/>
        <dbReference type="Rhea" id="RHEA-COMP:9863"/>
        <dbReference type="Rhea" id="RHEA-COMP:11604"/>
        <dbReference type="ChEBI" id="CHEBI:15378"/>
        <dbReference type="ChEBI" id="CHEBI:29999"/>
        <dbReference type="ChEBI" id="CHEBI:30616"/>
        <dbReference type="ChEBI" id="CHEBI:83421"/>
        <dbReference type="ChEBI" id="CHEBI:456216"/>
        <dbReference type="EC" id="2.7.11.1"/>
    </reaction>
</comment>
<dbReference type="CDD" id="cd01098">
    <property type="entry name" value="PAN_AP_plant"/>
    <property type="match status" value="1"/>
</dbReference>
<keyword evidence="4" id="KW-0732">Signal</keyword>
<dbReference type="GO" id="GO:0006955">
    <property type="term" value="P:immune response"/>
    <property type="evidence" value="ECO:0000318"/>
    <property type="project" value="GO_Central"/>
</dbReference>
<dbReference type="Pfam" id="PF08276">
    <property type="entry name" value="PAN_2"/>
    <property type="match status" value="1"/>
</dbReference>
<dbReference type="Proteomes" id="UP000026915">
    <property type="component" value="Chromosome 6"/>
</dbReference>
<keyword evidence="2" id="KW-0723">Serine/threonine-protein kinase</keyword>
<gene>
    <name evidence="17" type="ORF">TCM_030030</name>
</gene>
<comment type="caution">
    <text evidence="12">Lacks conserved residue(s) required for the propagation of feature annotation.</text>
</comment>
<dbReference type="OMA" id="ANSCHIY"/>
<dbReference type="GO" id="GO:0048544">
    <property type="term" value="P:recognition of pollen"/>
    <property type="evidence" value="ECO:0007669"/>
    <property type="project" value="InterPro"/>
</dbReference>
<accession>A0A061GFZ4</accession>
<organism evidence="17 18">
    <name type="scientific">Theobroma cacao</name>
    <name type="common">Cacao</name>
    <name type="synonym">Cocoa</name>
    <dbReference type="NCBI Taxonomy" id="3641"/>
    <lineage>
        <taxon>Eukaryota</taxon>
        <taxon>Viridiplantae</taxon>
        <taxon>Streptophyta</taxon>
        <taxon>Embryophyta</taxon>
        <taxon>Tracheophyta</taxon>
        <taxon>Spermatophyta</taxon>
        <taxon>Magnoliopsida</taxon>
        <taxon>eudicotyledons</taxon>
        <taxon>Gunneridae</taxon>
        <taxon>Pentapetalae</taxon>
        <taxon>rosids</taxon>
        <taxon>malvids</taxon>
        <taxon>Malvales</taxon>
        <taxon>Malvaceae</taxon>
        <taxon>Byttnerioideae</taxon>
        <taxon>Theobroma</taxon>
    </lineage>
</organism>
<evidence type="ECO:0000256" key="8">
    <source>
        <dbReference type="ARBA" id="ARBA00023157"/>
    </source>
</evidence>